<evidence type="ECO:0000313" key="1">
    <source>
        <dbReference type="EMBL" id="KAH7926745.1"/>
    </source>
</evidence>
<dbReference type="Proteomes" id="UP000790709">
    <property type="component" value="Unassembled WGS sequence"/>
</dbReference>
<organism evidence="1 2">
    <name type="scientific">Leucogyrophana mollusca</name>
    <dbReference type="NCBI Taxonomy" id="85980"/>
    <lineage>
        <taxon>Eukaryota</taxon>
        <taxon>Fungi</taxon>
        <taxon>Dikarya</taxon>
        <taxon>Basidiomycota</taxon>
        <taxon>Agaricomycotina</taxon>
        <taxon>Agaricomycetes</taxon>
        <taxon>Agaricomycetidae</taxon>
        <taxon>Boletales</taxon>
        <taxon>Boletales incertae sedis</taxon>
        <taxon>Leucogyrophana</taxon>
    </lineage>
</organism>
<evidence type="ECO:0000313" key="2">
    <source>
        <dbReference type="Proteomes" id="UP000790709"/>
    </source>
</evidence>
<gene>
    <name evidence="1" type="ORF">BV22DRAFT_336222</name>
</gene>
<proteinExistence type="predicted"/>
<sequence length="179" mass="20100">MRLDSFTTTVWCRQLYFVPSRVSSNCGACFRRPPSLCSLPQAAPELPPVRTPRTGPSISTPTRTQTTARDRAHITNSPTISLVHVVLAITSRKICKDTFIQWLSMSPPATRRKSTCIRTSIVTKPRTLTNIICTAVKPTPRTSRNRLRTRSRCRFVRGWTSECGWYACGKFGVVSDRAL</sequence>
<name>A0ACB8BLH5_9AGAM</name>
<dbReference type="EMBL" id="MU266378">
    <property type="protein sequence ID" value="KAH7926745.1"/>
    <property type="molecule type" value="Genomic_DNA"/>
</dbReference>
<keyword evidence="2" id="KW-1185">Reference proteome</keyword>
<protein>
    <submittedName>
        <fullName evidence="1">Uncharacterized protein</fullName>
    </submittedName>
</protein>
<comment type="caution">
    <text evidence="1">The sequence shown here is derived from an EMBL/GenBank/DDBJ whole genome shotgun (WGS) entry which is preliminary data.</text>
</comment>
<reference evidence="1" key="1">
    <citation type="journal article" date="2021" name="New Phytol.">
        <title>Evolutionary innovations through gain and loss of genes in the ectomycorrhizal Boletales.</title>
        <authorList>
            <person name="Wu G."/>
            <person name="Miyauchi S."/>
            <person name="Morin E."/>
            <person name="Kuo A."/>
            <person name="Drula E."/>
            <person name="Varga T."/>
            <person name="Kohler A."/>
            <person name="Feng B."/>
            <person name="Cao Y."/>
            <person name="Lipzen A."/>
            <person name="Daum C."/>
            <person name="Hundley H."/>
            <person name="Pangilinan J."/>
            <person name="Johnson J."/>
            <person name="Barry K."/>
            <person name="LaButti K."/>
            <person name="Ng V."/>
            <person name="Ahrendt S."/>
            <person name="Min B."/>
            <person name="Choi I.G."/>
            <person name="Park H."/>
            <person name="Plett J.M."/>
            <person name="Magnuson J."/>
            <person name="Spatafora J.W."/>
            <person name="Nagy L.G."/>
            <person name="Henrissat B."/>
            <person name="Grigoriev I.V."/>
            <person name="Yang Z.L."/>
            <person name="Xu J."/>
            <person name="Martin F.M."/>
        </authorList>
    </citation>
    <scope>NUCLEOTIDE SEQUENCE</scope>
    <source>
        <strain evidence="1">KUC20120723A-06</strain>
    </source>
</reference>
<accession>A0ACB8BLH5</accession>